<dbReference type="InterPro" id="IPR046349">
    <property type="entry name" value="C1-like_sf"/>
</dbReference>
<dbReference type="GO" id="GO:0008270">
    <property type="term" value="F:zinc ion binding"/>
    <property type="evidence" value="ECO:0007669"/>
    <property type="project" value="UniProtKB-KW"/>
</dbReference>
<reference evidence="10" key="3">
    <citation type="submission" date="2014-09" db="EMBL/GenBank/DDBJ databases">
        <authorList>
            <person name="Magalhaes I.L.F."/>
            <person name="Oliveira U."/>
            <person name="Santos F.R."/>
            <person name="Vidigal T.H.D.A."/>
            <person name="Brescovit A.D."/>
            <person name="Santos A.J."/>
        </authorList>
    </citation>
    <scope>NUCLEOTIDE SEQUENCE</scope>
</reference>
<evidence type="ECO:0000313" key="8">
    <source>
        <dbReference type="EMBL" id="JAG12939.1"/>
    </source>
</evidence>
<dbReference type="CDD" id="cd20819">
    <property type="entry name" value="C1_DEF8"/>
    <property type="match status" value="1"/>
</dbReference>
<evidence type="ECO:0000313" key="12">
    <source>
        <dbReference type="EMBL" id="JAQ14527.1"/>
    </source>
</evidence>
<organism evidence="9">
    <name type="scientific">Lygus hesperus</name>
    <name type="common">Western plant bug</name>
    <dbReference type="NCBI Taxonomy" id="30085"/>
    <lineage>
        <taxon>Eukaryota</taxon>
        <taxon>Metazoa</taxon>
        <taxon>Ecdysozoa</taxon>
        <taxon>Arthropoda</taxon>
        <taxon>Hexapoda</taxon>
        <taxon>Insecta</taxon>
        <taxon>Pterygota</taxon>
        <taxon>Neoptera</taxon>
        <taxon>Paraneoptera</taxon>
        <taxon>Hemiptera</taxon>
        <taxon>Heteroptera</taxon>
        <taxon>Panheteroptera</taxon>
        <taxon>Cimicomorpha</taxon>
        <taxon>Miridae</taxon>
        <taxon>Mirini</taxon>
        <taxon>Lygus</taxon>
    </lineage>
</organism>
<evidence type="ECO:0000256" key="5">
    <source>
        <dbReference type="ARBA" id="ARBA00029450"/>
    </source>
</evidence>
<dbReference type="EMBL" id="GDHC01005846">
    <property type="protein sequence ID" value="JAQ12783.1"/>
    <property type="molecule type" value="Transcribed_RNA"/>
</dbReference>
<accession>A0A0A9WWV9</accession>
<dbReference type="InterPro" id="IPR036280">
    <property type="entry name" value="Multihaem_cyt_sf"/>
</dbReference>
<evidence type="ECO:0000313" key="9">
    <source>
        <dbReference type="EMBL" id="JAG12942.1"/>
    </source>
</evidence>
<keyword evidence="1" id="KW-0479">Metal-binding</keyword>
<reference evidence="9" key="2">
    <citation type="submission" date="2014-07" db="EMBL/GenBank/DDBJ databases">
        <authorList>
            <person name="Hull J."/>
        </authorList>
    </citation>
    <scope>NUCLEOTIDE SEQUENCE</scope>
</reference>
<dbReference type="PANTHER" id="PTHR12326:SF3">
    <property type="entry name" value="DIFFERENTIALLY EXPRESSED IN FDCP 8 HOMOLOG"/>
    <property type="match status" value="1"/>
</dbReference>
<evidence type="ECO:0000256" key="4">
    <source>
        <dbReference type="ARBA" id="ARBA00022833"/>
    </source>
</evidence>
<dbReference type="InterPro" id="IPR002219">
    <property type="entry name" value="PKC_DAG/PE"/>
</dbReference>
<evidence type="ECO:0000256" key="3">
    <source>
        <dbReference type="ARBA" id="ARBA00022771"/>
    </source>
</evidence>
<dbReference type="SUPFAM" id="SSF48695">
    <property type="entry name" value="Multiheme cytochromes"/>
    <property type="match status" value="1"/>
</dbReference>
<sequence>MEAVEAVNLTPSPSPDGVSGDELSDSSLNLSSSFINAENYITIKEGCQSAFTIDELSEAITRCKKLVLESEQCSDERKWFVRRLIELRHRLEQAKENENAKPTSEIEETLVRLGHNFKLQPPPTPSTKKVYCDYCCGSIWNVVQSYYRCIDCRYKCHDKCSQLFHRVCPILMLSEVPKYEERICPEEGLDKQCYRCEECQARISFTLSKGYLGNPFSSANSLMEARKCDYNGKYYCRNCHWGTLSVIPARILRNWEFEPHMVSRASFQLIKMARHRPIISLDPRIYSKIDDLRIIKKMREELLHMRHYIATCRVSLETGFLKELEWGNSLIHSTELFTLEDLIAVKNGTFLPQIEAIHERLRTHIKSTCEVCKGRGFLCSYCLADDAIYPFDAETAICSECNSVRHKHCAYKSPDCPKCLRKKRAQSSSE</sequence>
<keyword evidence="2" id="KW-0677">Repeat</keyword>
<evidence type="ECO:0000256" key="2">
    <source>
        <dbReference type="ARBA" id="ARBA00022737"/>
    </source>
</evidence>
<dbReference type="Pfam" id="PF00130">
    <property type="entry name" value="C1_1"/>
    <property type="match status" value="1"/>
</dbReference>
<dbReference type="PANTHER" id="PTHR12326">
    <property type="entry name" value="PLECKSTRIN HOMOLOGY DOMAIN CONTAINING PROTEIN"/>
    <property type="match status" value="1"/>
</dbReference>
<dbReference type="PROSITE" id="PS50081">
    <property type="entry name" value="ZF_DAG_PE_2"/>
    <property type="match status" value="1"/>
</dbReference>
<feature type="region of interest" description="Disordered" evidence="6">
    <location>
        <begin position="1"/>
        <end position="24"/>
    </location>
</feature>
<reference evidence="11" key="4">
    <citation type="journal article" date="2016" name="Gigascience">
        <title>De novo construction of an expanded transcriptome assembly for the western tarnished plant bug, Lygus hesperus.</title>
        <authorList>
            <person name="Tassone E.E."/>
            <person name="Geib S.M."/>
            <person name="Hall B."/>
            <person name="Fabrick J.A."/>
            <person name="Brent C.S."/>
            <person name="Hull J.J."/>
        </authorList>
    </citation>
    <scope>NUCLEOTIDE SEQUENCE</scope>
</reference>
<protein>
    <submittedName>
        <fullName evidence="11">Differentially expressed in FDCP 8</fullName>
    </submittedName>
</protein>
<dbReference type="SUPFAM" id="SSF57889">
    <property type="entry name" value="Cysteine-rich domain"/>
    <property type="match status" value="1"/>
</dbReference>
<evidence type="ECO:0000313" key="11">
    <source>
        <dbReference type="EMBL" id="JAQ12783.1"/>
    </source>
</evidence>
<feature type="domain" description="Phorbol-ester/DAG-type" evidence="7">
    <location>
        <begin position="114"/>
        <end position="168"/>
    </location>
</feature>
<keyword evidence="4" id="KW-0862">Zinc</keyword>
<dbReference type="Gene3D" id="3.30.60.20">
    <property type="match status" value="1"/>
</dbReference>
<dbReference type="InterPro" id="IPR047983">
    <property type="entry name" value="DEF8_C1"/>
</dbReference>
<reference evidence="9" key="1">
    <citation type="journal article" date="2014" name="PLoS ONE">
        <title>Transcriptome-Based Identification of ABC Transporters in the Western Tarnished Plant Bug Lygus hesperus.</title>
        <authorList>
            <person name="Hull J.J."/>
            <person name="Chaney K."/>
            <person name="Geib S.M."/>
            <person name="Fabrick J.A."/>
            <person name="Brent C.S."/>
            <person name="Walsh D."/>
            <person name="Lavine L.C."/>
        </authorList>
    </citation>
    <scope>NUCLEOTIDE SEQUENCE</scope>
</reference>
<evidence type="ECO:0000256" key="6">
    <source>
        <dbReference type="SAM" id="MobiDB-lite"/>
    </source>
</evidence>
<dbReference type="AlphaFoldDB" id="A0A0A9WWV9"/>
<dbReference type="InterPro" id="IPR051366">
    <property type="entry name" value="DEF8"/>
</dbReference>
<keyword evidence="3" id="KW-0863">Zinc-finger</keyword>
<dbReference type="EMBL" id="GDHC01004102">
    <property type="protein sequence ID" value="JAQ14527.1"/>
    <property type="molecule type" value="Transcribed_RNA"/>
</dbReference>
<gene>
    <name evidence="11" type="primary">Def8_1</name>
    <name evidence="12" type="synonym">Def8_0</name>
    <name evidence="9" type="ORF">CM83_51300</name>
    <name evidence="8" type="ORF">CM83_51302</name>
    <name evidence="12" type="ORF">g.47897</name>
    <name evidence="11" type="ORF">g.47899</name>
</gene>
<evidence type="ECO:0000313" key="10">
    <source>
        <dbReference type="EMBL" id="JAG60947.1"/>
    </source>
</evidence>
<dbReference type="SMART" id="SM01175">
    <property type="entry name" value="DUF4206"/>
    <property type="match status" value="1"/>
</dbReference>
<evidence type="ECO:0000256" key="1">
    <source>
        <dbReference type="ARBA" id="ARBA00022723"/>
    </source>
</evidence>
<proteinExistence type="inferred from homology"/>
<dbReference type="Pfam" id="PF13901">
    <property type="entry name" value="RH_dom"/>
    <property type="match status" value="1"/>
</dbReference>
<evidence type="ECO:0000259" key="7">
    <source>
        <dbReference type="PROSITE" id="PS50081"/>
    </source>
</evidence>
<dbReference type="EMBL" id="GBRD01004874">
    <property type="protein sequence ID" value="JAG60947.1"/>
    <property type="molecule type" value="Transcribed_RNA"/>
</dbReference>
<comment type="similarity">
    <text evidence="5">Belongs to the DEF8 family.</text>
</comment>
<dbReference type="EMBL" id="GBHO01030662">
    <property type="protein sequence ID" value="JAG12942.1"/>
    <property type="molecule type" value="Transcribed_RNA"/>
</dbReference>
<name>A0A0A9WWV9_LYGHE</name>
<dbReference type="InterPro" id="IPR025258">
    <property type="entry name" value="RH_dom"/>
</dbReference>
<dbReference type="SMART" id="SM00109">
    <property type="entry name" value="C1"/>
    <property type="match status" value="2"/>
</dbReference>
<dbReference type="EMBL" id="GBHO01030665">
    <property type="protein sequence ID" value="JAG12939.1"/>
    <property type="molecule type" value="Transcribed_RNA"/>
</dbReference>